<evidence type="ECO:0000313" key="3">
    <source>
        <dbReference type="Proteomes" id="UP000186795"/>
    </source>
</evidence>
<protein>
    <submittedName>
        <fullName evidence="2">Uncharacterized protein</fullName>
    </submittedName>
</protein>
<feature type="transmembrane region" description="Helical" evidence="1">
    <location>
        <begin position="87"/>
        <end position="107"/>
    </location>
</feature>
<accession>A0A1N7NBZ5</accession>
<feature type="transmembrane region" description="Helical" evidence="1">
    <location>
        <begin position="144"/>
        <end position="166"/>
    </location>
</feature>
<dbReference type="OrthoDB" id="2989893at2"/>
<keyword evidence="3" id="KW-1185">Reference proteome</keyword>
<gene>
    <name evidence="2" type="ORF">SAMN05421790_108115</name>
</gene>
<feature type="transmembrane region" description="Helical" evidence="1">
    <location>
        <begin position="113"/>
        <end position="132"/>
    </location>
</feature>
<dbReference type="EMBL" id="FTOD01000008">
    <property type="protein sequence ID" value="SIS95836.1"/>
    <property type="molecule type" value="Genomic_DNA"/>
</dbReference>
<keyword evidence="1" id="KW-0472">Membrane</keyword>
<dbReference type="Proteomes" id="UP000186795">
    <property type="component" value="Unassembled WGS sequence"/>
</dbReference>
<name>A0A1N7NBZ5_9BACL</name>
<evidence type="ECO:0000313" key="2">
    <source>
        <dbReference type="EMBL" id="SIS95836.1"/>
    </source>
</evidence>
<feature type="transmembrane region" description="Helical" evidence="1">
    <location>
        <begin position="12"/>
        <end position="33"/>
    </location>
</feature>
<dbReference type="RefSeq" id="WP_040387397.1">
    <property type="nucleotide sequence ID" value="NZ_CP048103.1"/>
</dbReference>
<feature type="transmembrane region" description="Helical" evidence="1">
    <location>
        <begin position="53"/>
        <end position="75"/>
    </location>
</feature>
<proteinExistence type="predicted"/>
<organism evidence="2 3">
    <name type="scientific">Kroppenstedtia eburnea</name>
    <dbReference type="NCBI Taxonomy" id="714067"/>
    <lineage>
        <taxon>Bacteria</taxon>
        <taxon>Bacillati</taxon>
        <taxon>Bacillota</taxon>
        <taxon>Bacilli</taxon>
        <taxon>Bacillales</taxon>
        <taxon>Thermoactinomycetaceae</taxon>
        <taxon>Kroppenstedtia</taxon>
    </lineage>
</organism>
<reference evidence="3" key="1">
    <citation type="submission" date="2017-01" db="EMBL/GenBank/DDBJ databases">
        <authorList>
            <person name="Varghese N."/>
            <person name="Submissions S."/>
        </authorList>
    </citation>
    <scope>NUCLEOTIDE SEQUENCE [LARGE SCALE GENOMIC DNA]</scope>
    <source>
        <strain evidence="3">DSM 45196</strain>
    </source>
</reference>
<evidence type="ECO:0000256" key="1">
    <source>
        <dbReference type="SAM" id="Phobius"/>
    </source>
</evidence>
<keyword evidence="1" id="KW-1133">Transmembrane helix</keyword>
<dbReference type="AlphaFoldDB" id="A0A1N7NBZ5"/>
<sequence length="235" mass="26004">MSGEKMTSLQKMAVLAPEGMLLAGITGLGYFSAYLSDLGYKSHFHIPSMFVEINLNSVVLSVCVIIFTLFIAFLSITVPRLRRVGPYLFSFFITASVAVVIGMKLGFSLSRTNLFTLIFYFLLCTGLLLLFFQLTKKENRITNLAAVMVLSGLMIFVSYSSGSLIAQNQKFFLVSDGKSPLVVVDTYKDSLVVAPFDPKTKTVAPRYQFVHLESDLNAKLNFSMKKVGPLNISTE</sequence>
<keyword evidence="1" id="KW-0812">Transmembrane</keyword>